<reference evidence="1" key="1">
    <citation type="journal article" date="2015" name="Nature">
        <title>Complex archaea that bridge the gap between prokaryotes and eukaryotes.</title>
        <authorList>
            <person name="Spang A."/>
            <person name="Saw J.H."/>
            <person name="Jorgensen S.L."/>
            <person name="Zaremba-Niedzwiedzka K."/>
            <person name="Martijn J."/>
            <person name="Lind A.E."/>
            <person name="van Eijk R."/>
            <person name="Schleper C."/>
            <person name="Guy L."/>
            <person name="Ettema T.J."/>
        </authorList>
    </citation>
    <scope>NUCLEOTIDE SEQUENCE</scope>
</reference>
<evidence type="ECO:0000313" key="1">
    <source>
        <dbReference type="EMBL" id="KKN76777.1"/>
    </source>
</evidence>
<name>A0A0F9TPB8_9ZZZZ</name>
<gene>
    <name evidence="1" type="ORF">LCGC14_0367480</name>
</gene>
<protein>
    <submittedName>
        <fullName evidence="1">Uncharacterized protein</fullName>
    </submittedName>
</protein>
<comment type="caution">
    <text evidence="1">The sequence shown here is derived from an EMBL/GenBank/DDBJ whole genome shotgun (WGS) entry which is preliminary data.</text>
</comment>
<dbReference type="EMBL" id="LAZR01000290">
    <property type="protein sequence ID" value="KKN76777.1"/>
    <property type="molecule type" value="Genomic_DNA"/>
</dbReference>
<organism evidence="1">
    <name type="scientific">marine sediment metagenome</name>
    <dbReference type="NCBI Taxonomy" id="412755"/>
    <lineage>
        <taxon>unclassified sequences</taxon>
        <taxon>metagenomes</taxon>
        <taxon>ecological metagenomes</taxon>
    </lineage>
</organism>
<dbReference type="AlphaFoldDB" id="A0A0F9TPB8"/>
<sequence>MAKGDAKKVQIRNAGREGDPHYVIHFRGRDLSQFCREWELITGFVIPAQHVVDAVINVAAQSEWKPLPAKREETPMPMPASIRGRPLNVFQEGMERAGPPPFSNGSFRDRQTFIDFSRMQRERLEQRLIEEAQARFRHPNDQAAWIEQERRSFAIDPRYRP</sequence>
<accession>A0A0F9TPB8</accession>
<proteinExistence type="predicted"/>